<dbReference type="KEGG" id="psoj:PHYSODRAFT_304412"/>
<proteinExistence type="predicted"/>
<protein>
    <submittedName>
        <fullName evidence="1">Uncharacterized protein</fullName>
    </submittedName>
</protein>
<gene>
    <name evidence="1" type="ORF">PHYSODRAFT_304412</name>
</gene>
<dbReference type="InParanoid" id="G5A0U6"/>
<evidence type="ECO:0000313" key="2">
    <source>
        <dbReference type="Proteomes" id="UP000002640"/>
    </source>
</evidence>
<dbReference type="AlphaFoldDB" id="G5A0U6"/>
<sequence length="139" mass="15715">MSPSDFKKLKRGVLTTIFQLAMVRQLQEASPAGHGEEDASEDDVLPDLVKPRHALDSVRYSVPRKNAVRSTAHQRLLHMLGDEEFRTFTRVSKNTFNVLLDLISDDVVFQPKPNSTKRPRRGHTTCGNAGMVRGIREYI</sequence>
<dbReference type="Proteomes" id="UP000002640">
    <property type="component" value="Unassembled WGS sequence"/>
</dbReference>
<organism evidence="1 2">
    <name type="scientific">Phytophthora sojae (strain P6497)</name>
    <name type="common">Soybean stem and root rot agent</name>
    <name type="synonym">Phytophthora megasperma f. sp. glycines</name>
    <dbReference type="NCBI Taxonomy" id="1094619"/>
    <lineage>
        <taxon>Eukaryota</taxon>
        <taxon>Sar</taxon>
        <taxon>Stramenopiles</taxon>
        <taxon>Oomycota</taxon>
        <taxon>Peronosporomycetes</taxon>
        <taxon>Peronosporales</taxon>
        <taxon>Peronosporaceae</taxon>
        <taxon>Phytophthora</taxon>
    </lineage>
</organism>
<dbReference type="RefSeq" id="XP_009533323.1">
    <property type="nucleotide sequence ID" value="XM_009535028.1"/>
</dbReference>
<accession>G5A0U6</accession>
<keyword evidence="2" id="KW-1185">Reference proteome</keyword>
<evidence type="ECO:0000313" key="1">
    <source>
        <dbReference type="EMBL" id="EGZ10578.1"/>
    </source>
</evidence>
<reference evidence="1 2" key="1">
    <citation type="journal article" date="2006" name="Science">
        <title>Phytophthora genome sequences uncover evolutionary origins and mechanisms of pathogenesis.</title>
        <authorList>
            <person name="Tyler B.M."/>
            <person name="Tripathy S."/>
            <person name="Zhang X."/>
            <person name="Dehal P."/>
            <person name="Jiang R.H."/>
            <person name="Aerts A."/>
            <person name="Arredondo F.D."/>
            <person name="Baxter L."/>
            <person name="Bensasson D."/>
            <person name="Beynon J.L."/>
            <person name="Chapman J."/>
            <person name="Damasceno C.M."/>
            <person name="Dorrance A.E."/>
            <person name="Dou D."/>
            <person name="Dickerman A.W."/>
            <person name="Dubchak I.L."/>
            <person name="Garbelotto M."/>
            <person name="Gijzen M."/>
            <person name="Gordon S.G."/>
            <person name="Govers F."/>
            <person name="Grunwald N.J."/>
            <person name="Huang W."/>
            <person name="Ivors K.L."/>
            <person name="Jones R.W."/>
            <person name="Kamoun S."/>
            <person name="Krampis K."/>
            <person name="Lamour K.H."/>
            <person name="Lee M.K."/>
            <person name="McDonald W.H."/>
            <person name="Medina M."/>
            <person name="Meijer H.J."/>
            <person name="Nordberg E.K."/>
            <person name="Maclean D.J."/>
            <person name="Ospina-Giraldo M.D."/>
            <person name="Morris P.F."/>
            <person name="Phuntumart V."/>
            <person name="Putnam N.H."/>
            <person name="Rash S."/>
            <person name="Rose J.K."/>
            <person name="Sakihama Y."/>
            <person name="Salamov A.A."/>
            <person name="Savidor A."/>
            <person name="Scheuring C.F."/>
            <person name="Smith B.M."/>
            <person name="Sobral B.W."/>
            <person name="Terry A."/>
            <person name="Torto-Alalibo T.A."/>
            <person name="Win J."/>
            <person name="Xu Z."/>
            <person name="Zhang H."/>
            <person name="Grigoriev I.V."/>
            <person name="Rokhsar D.S."/>
            <person name="Boore J.L."/>
        </authorList>
    </citation>
    <scope>NUCLEOTIDE SEQUENCE [LARGE SCALE GENOMIC DNA]</scope>
    <source>
        <strain evidence="1 2">P6497</strain>
    </source>
</reference>
<dbReference type="GeneID" id="20642415"/>
<name>G5A0U6_PHYSP</name>
<dbReference type="EMBL" id="JH159158">
    <property type="protein sequence ID" value="EGZ10578.1"/>
    <property type="molecule type" value="Genomic_DNA"/>
</dbReference>